<dbReference type="OrthoDB" id="913584at2759"/>
<evidence type="ECO:0000259" key="1">
    <source>
        <dbReference type="PROSITE" id="PS50994"/>
    </source>
</evidence>
<dbReference type="AlphaFoldDB" id="A0A5B6VEP2"/>
<feature type="domain" description="Integrase catalytic" evidence="1">
    <location>
        <begin position="44"/>
        <end position="78"/>
    </location>
</feature>
<dbReference type="InterPro" id="IPR001584">
    <property type="entry name" value="Integrase_cat-core"/>
</dbReference>
<gene>
    <name evidence="2" type="ORF">EPI10_002517</name>
</gene>
<dbReference type="GO" id="GO:0003676">
    <property type="term" value="F:nucleic acid binding"/>
    <property type="evidence" value="ECO:0007669"/>
    <property type="project" value="InterPro"/>
</dbReference>
<dbReference type="EMBL" id="SMMG02000007">
    <property type="protein sequence ID" value="KAA3467511.1"/>
    <property type="molecule type" value="Genomic_DNA"/>
</dbReference>
<protein>
    <submittedName>
        <fullName evidence="2">Retrovirus-related Pol polyprotein from transposon TNT 1-94</fullName>
    </submittedName>
</protein>
<sequence>MLQLRSIQKCDTKGLDILIILLSRLLACSENSSNELKLSGYKIQALRSDNGKEYISDQLNLFCEEVGIEHQLTTPYTS</sequence>
<dbReference type="SUPFAM" id="SSF53098">
    <property type="entry name" value="Ribonuclease H-like"/>
    <property type="match status" value="1"/>
</dbReference>
<dbReference type="PROSITE" id="PS50994">
    <property type="entry name" value="INTEGRASE"/>
    <property type="match status" value="1"/>
</dbReference>
<organism evidence="2 3">
    <name type="scientific">Gossypium australe</name>
    <dbReference type="NCBI Taxonomy" id="47621"/>
    <lineage>
        <taxon>Eukaryota</taxon>
        <taxon>Viridiplantae</taxon>
        <taxon>Streptophyta</taxon>
        <taxon>Embryophyta</taxon>
        <taxon>Tracheophyta</taxon>
        <taxon>Spermatophyta</taxon>
        <taxon>Magnoliopsida</taxon>
        <taxon>eudicotyledons</taxon>
        <taxon>Gunneridae</taxon>
        <taxon>Pentapetalae</taxon>
        <taxon>rosids</taxon>
        <taxon>malvids</taxon>
        <taxon>Malvales</taxon>
        <taxon>Malvaceae</taxon>
        <taxon>Malvoideae</taxon>
        <taxon>Gossypium</taxon>
    </lineage>
</organism>
<dbReference type="InterPro" id="IPR036397">
    <property type="entry name" value="RNaseH_sf"/>
</dbReference>
<evidence type="ECO:0000313" key="2">
    <source>
        <dbReference type="EMBL" id="KAA3467511.1"/>
    </source>
</evidence>
<reference evidence="3" key="1">
    <citation type="journal article" date="2019" name="Plant Biotechnol. J.">
        <title>Genome sequencing of the Australian wild diploid species Gossypium australe highlights disease resistance and delayed gland morphogenesis.</title>
        <authorList>
            <person name="Cai Y."/>
            <person name="Cai X."/>
            <person name="Wang Q."/>
            <person name="Wang P."/>
            <person name="Zhang Y."/>
            <person name="Cai C."/>
            <person name="Xu Y."/>
            <person name="Wang K."/>
            <person name="Zhou Z."/>
            <person name="Wang C."/>
            <person name="Geng S."/>
            <person name="Li B."/>
            <person name="Dong Q."/>
            <person name="Hou Y."/>
            <person name="Wang H."/>
            <person name="Ai P."/>
            <person name="Liu Z."/>
            <person name="Yi F."/>
            <person name="Sun M."/>
            <person name="An G."/>
            <person name="Cheng J."/>
            <person name="Zhang Y."/>
            <person name="Shi Q."/>
            <person name="Xie Y."/>
            <person name="Shi X."/>
            <person name="Chang Y."/>
            <person name="Huang F."/>
            <person name="Chen Y."/>
            <person name="Hong S."/>
            <person name="Mi L."/>
            <person name="Sun Q."/>
            <person name="Zhang L."/>
            <person name="Zhou B."/>
            <person name="Peng R."/>
            <person name="Zhang X."/>
            <person name="Liu F."/>
        </authorList>
    </citation>
    <scope>NUCLEOTIDE SEQUENCE [LARGE SCALE GENOMIC DNA]</scope>
    <source>
        <strain evidence="3">cv. PA1801</strain>
    </source>
</reference>
<dbReference type="Gene3D" id="3.30.420.10">
    <property type="entry name" value="Ribonuclease H-like superfamily/Ribonuclease H"/>
    <property type="match status" value="1"/>
</dbReference>
<dbReference type="GO" id="GO:0015074">
    <property type="term" value="P:DNA integration"/>
    <property type="evidence" value="ECO:0007669"/>
    <property type="project" value="InterPro"/>
</dbReference>
<dbReference type="Proteomes" id="UP000325315">
    <property type="component" value="Unassembled WGS sequence"/>
</dbReference>
<keyword evidence="3" id="KW-1185">Reference proteome</keyword>
<evidence type="ECO:0000313" key="3">
    <source>
        <dbReference type="Proteomes" id="UP000325315"/>
    </source>
</evidence>
<proteinExistence type="predicted"/>
<comment type="caution">
    <text evidence="2">The sequence shown here is derived from an EMBL/GenBank/DDBJ whole genome shotgun (WGS) entry which is preliminary data.</text>
</comment>
<accession>A0A5B6VEP2</accession>
<name>A0A5B6VEP2_9ROSI</name>
<dbReference type="InterPro" id="IPR012337">
    <property type="entry name" value="RNaseH-like_sf"/>
</dbReference>